<evidence type="ECO:0000256" key="6">
    <source>
        <dbReference type="SAM" id="MobiDB-lite"/>
    </source>
</evidence>
<dbReference type="SMART" id="SM01332">
    <property type="entry name" value="Cyclin_C"/>
    <property type="match status" value="1"/>
</dbReference>
<dbReference type="PANTHER" id="PTHR10177">
    <property type="entry name" value="CYCLINS"/>
    <property type="match status" value="1"/>
</dbReference>
<dbReference type="Pfam" id="PF02984">
    <property type="entry name" value="Cyclin_C"/>
    <property type="match status" value="1"/>
</dbReference>
<dbReference type="AlphaFoldDB" id="A0ABC8JEH4"/>
<dbReference type="InterPro" id="IPR046965">
    <property type="entry name" value="Cyclin_A/B-like"/>
</dbReference>
<feature type="domain" description="Cyclin C-terminal" evidence="8">
    <location>
        <begin position="255"/>
        <end position="372"/>
    </location>
</feature>
<dbReference type="SUPFAM" id="SSF47954">
    <property type="entry name" value="Cyclin-like"/>
    <property type="match status" value="2"/>
</dbReference>
<reference evidence="9 10" key="1">
    <citation type="submission" date="2022-03" db="EMBL/GenBank/DDBJ databases">
        <authorList>
            <person name="Macdonald S."/>
            <person name="Ahmed S."/>
            <person name="Newling K."/>
        </authorList>
    </citation>
    <scope>NUCLEOTIDE SEQUENCE [LARGE SCALE GENOMIC DNA]</scope>
</reference>
<evidence type="ECO:0000259" key="7">
    <source>
        <dbReference type="SMART" id="SM00385"/>
    </source>
</evidence>
<dbReference type="GO" id="GO:0010332">
    <property type="term" value="P:response to gamma radiation"/>
    <property type="evidence" value="ECO:0007669"/>
    <property type="project" value="UniProtKB-ARBA"/>
</dbReference>
<gene>
    <name evidence="9" type="ORF">ERUC_LOCUS9858</name>
</gene>
<keyword evidence="10" id="KW-1185">Reference proteome</keyword>
<dbReference type="FunFam" id="1.10.472.10:FF:000001">
    <property type="entry name" value="G2/mitotic-specific cyclin"/>
    <property type="match status" value="1"/>
</dbReference>
<feature type="domain" description="Cyclin-like" evidence="7">
    <location>
        <begin position="259"/>
        <end position="342"/>
    </location>
</feature>
<evidence type="ECO:0000256" key="4">
    <source>
        <dbReference type="ARBA" id="ARBA00023306"/>
    </source>
</evidence>
<evidence type="ECO:0000313" key="10">
    <source>
        <dbReference type="Proteomes" id="UP001642260"/>
    </source>
</evidence>
<dbReference type="SMART" id="SM00385">
    <property type="entry name" value="CYCLIN"/>
    <property type="match status" value="2"/>
</dbReference>
<feature type="region of interest" description="Disordered" evidence="6">
    <location>
        <begin position="1"/>
        <end position="23"/>
    </location>
</feature>
<dbReference type="InterPro" id="IPR036915">
    <property type="entry name" value="Cyclin-like_sf"/>
</dbReference>
<dbReference type="PIRSF" id="PIRSF001771">
    <property type="entry name" value="Cyclin_A_B_D_E"/>
    <property type="match status" value="1"/>
</dbReference>
<dbReference type="InterPro" id="IPR006671">
    <property type="entry name" value="Cyclin_N"/>
</dbReference>
<dbReference type="EMBL" id="CAKOAT010098489">
    <property type="protein sequence ID" value="CAH8323333.1"/>
    <property type="molecule type" value="Genomic_DNA"/>
</dbReference>
<dbReference type="CDD" id="cd20567">
    <property type="entry name" value="CYCLIN_AtCycB-like_rpt1"/>
    <property type="match status" value="1"/>
</dbReference>
<evidence type="ECO:0000313" key="9">
    <source>
        <dbReference type="EMBL" id="CAH8323333.1"/>
    </source>
</evidence>
<comment type="caution">
    <text evidence="9">The sequence shown here is derived from an EMBL/GenBank/DDBJ whole genome shotgun (WGS) entry which is preliminary data.</text>
</comment>
<dbReference type="InterPro" id="IPR013763">
    <property type="entry name" value="Cyclin-like_dom"/>
</dbReference>
<accession>A0ABC8JEH4</accession>
<dbReference type="Gene3D" id="1.10.472.10">
    <property type="entry name" value="Cyclin-like"/>
    <property type="match status" value="2"/>
</dbReference>
<dbReference type="InterPro" id="IPR004367">
    <property type="entry name" value="Cyclin_C-dom"/>
</dbReference>
<dbReference type="FunFam" id="1.10.472.10:FF:000032">
    <property type="entry name" value="G2/mitotic-specific cyclin-1"/>
    <property type="match status" value="1"/>
</dbReference>
<evidence type="ECO:0000256" key="5">
    <source>
        <dbReference type="RuleBase" id="RU000383"/>
    </source>
</evidence>
<evidence type="ECO:0000256" key="1">
    <source>
        <dbReference type="ARBA" id="ARBA00006955"/>
    </source>
</evidence>
<keyword evidence="2" id="KW-0132">Cell division</keyword>
<feature type="domain" description="Cyclin-like" evidence="7">
    <location>
        <begin position="162"/>
        <end position="246"/>
    </location>
</feature>
<keyword evidence="3 5" id="KW-0195">Cyclin</keyword>
<sequence length="391" mass="44359">MDTRQAIPQQVRDGRRALGDIGNTQVTNKKQINVVEKASVLDGANPKKPEPLKAVQKKANKPIEVIVISPDTNEVAKTKNDKNDDALKKKVTYSSVLTARSKAAASKTLDIDYVDKDNDLAAVEYVEDMYTFYREVENESKPQMYMQTQPEFSEEMRSILIDWLVEVHSKFDLSPETLYLTVNITDRFLSLKTVPRRELQLLGVTALLIASKYEEIWPPKVNDLVYFTDNIYNDKQVLVMEKSILGNLEWYLTVPTQYVFLARFIKAGNPDPEMENMVHFLAELGMMHYDSLKFSSSLLAASAVFTARCFLNKTPAWTDTLKFHTGYSSHQLMKCSELLDLNHLRVGMGKLRGVLKKYSKPERCDVALVSQAMSPLSVLFEEALKELGISP</sequence>
<dbReference type="Pfam" id="PF00134">
    <property type="entry name" value="Cyclin_N"/>
    <property type="match status" value="1"/>
</dbReference>
<protein>
    <recommendedName>
        <fullName evidence="11">Cyclin N-terminal domain-containing protein</fullName>
    </recommendedName>
</protein>
<dbReference type="Proteomes" id="UP001642260">
    <property type="component" value="Unassembled WGS sequence"/>
</dbReference>
<organism evidence="9 10">
    <name type="scientific">Eruca vesicaria subsp. sativa</name>
    <name type="common">Garden rocket</name>
    <name type="synonym">Eruca sativa</name>
    <dbReference type="NCBI Taxonomy" id="29727"/>
    <lineage>
        <taxon>Eukaryota</taxon>
        <taxon>Viridiplantae</taxon>
        <taxon>Streptophyta</taxon>
        <taxon>Embryophyta</taxon>
        <taxon>Tracheophyta</taxon>
        <taxon>Spermatophyta</taxon>
        <taxon>Magnoliopsida</taxon>
        <taxon>eudicotyledons</taxon>
        <taxon>Gunneridae</taxon>
        <taxon>Pentapetalae</taxon>
        <taxon>rosids</taxon>
        <taxon>malvids</taxon>
        <taxon>Brassicales</taxon>
        <taxon>Brassicaceae</taxon>
        <taxon>Brassiceae</taxon>
        <taxon>Eruca</taxon>
    </lineage>
</organism>
<comment type="similarity">
    <text evidence="1">Belongs to the cyclin family. Cyclin AB subfamily.</text>
</comment>
<proteinExistence type="inferred from homology"/>
<keyword evidence="4" id="KW-0131">Cell cycle</keyword>
<evidence type="ECO:0000256" key="2">
    <source>
        <dbReference type="ARBA" id="ARBA00022618"/>
    </source>
</evidence>
<evidence type="ECO:0008006" key="11">
    <source>
        <dbReference type="Google" id="ProtNLM"/>
    </source>
</evidence>
<evidence type="ECO:0000259" key="8">
    <source>
        <dbReference type="SMART" id="SM01332"/>
    </source>
</evidence>
<dbReference type="GO" id="GO:0051301">
    <property type="term" value="P:cell division"/>
    <property type="evidence" value="ECO:0007669"/>
    <property type="project" value="UniProtKB-KW"/>
</dbReference>
<name>A0ABC8JEH4_ERUVS</name>
<dbReference type="InterPro" id="IPR039361">
    <property type="entry name" value="Cyclin"/>
</dbReference>
<evidence type="ECO:0000256" key="3">
    <source>
        <dbReference type="ARBA" id="ARBA00023127"/>
    </source>
</evidence>